<dbReference type="InterPro" id="IPR003661">
    <property type="entry name" value="HisK_dim/P_dom"/>
</dbReference>
<dbReference type="Gene3D" id="1.10.287.130">
    <property type="match status" value="1"/>
</dbReference>
<dbReference type="SUPFAM" id="SSF47384">
    <property type="entry name" value="Homodimeric domain of signal transducing histidine kinase"/>
    <property type="match status" value="1"/>
</dbReference>
<dbReference type="PANTHER" id="PTHR45569">
    <property type="entry name" value="SENSOR PROTEIN KDPD"/>
    <property type="match status" value="1"/>
</dbReference>
<feature type="compositionally biased region" description="Low complexity" evidence="4">
    <location>
        <begin position="21"/>
        <end position="30"/>
    </location>
</feature>
<evidence type="ECO:0000259" key="5">
    <source>
        <dbReference type="PROSITE" id="PS50109"/>
    </source>
</evidence>
<evidence type="ECO:0000256" key="1">
    <source>
        <dbReference type="ARBA" id="ARBA00000085"/>
    </source>
</evidence>
<dbReference type="EC" id="2.7.13.3" evidence="2"/>
<dbReference type="AlphaFoldDB" id="A0A7C3PI26"/>
<proteinExistence type="predicted"/>
<dbReference type="InterPro" id="IPR052023">
    <property type="entry name" value="Histidine_kinase_KdpD"/>
</dbReference>
<dbReference type="SMART" id="SM00388">
    <property type="entry name" value="HisKA"/>
    <property type="match status" value="1"/>
</dbReference>
<evidence type="ECO:0000256" key="3">
    <source>
        <dbReference type="ARBA" id="ARBA00022777"/>
    </source>
</evidence>
<comment type="catalytic activity">
    <reaction evidence="1">
        <text>ATP + protein L-histidine = ADP + protein N-phospho-L-histidine.</text>
        <dbReference type="EC" id="2.7.13.3"/>
    </reaction>
</comment>
<keyword evidence="3 6" id="KW-0808">Transferase</keyword>
<reference evidence="6" key="1">
    <citation type="journal article" date="2020" name="mSystems">
        <title>Genome- and Community-Level Interaction Insights into Carbon Utilization and Element Cycling Functions of Hydrothermarchaeota in Hydrothermal Sediment.</title>
        <authorList>
            <person name="Zhou Z."/>
            <person name="Liu Y."/>
            <person name="Xu W."/>
            <person name="Pan J."/>
            <person name="Luo Z.H."/>
            <person name="Li M."/>
        </authorList>
    </citation>
    <scope>NUCLEOTIDE SEQUENCE [LARGE SCALE GENOMIC DNA]</scope>
    <source>
        <strain evidence="6">SpSt-418</strain>
    </source>
</reference>
<dbReference type="InterPro" id="IPR036890">
    <property type="entry name" value="HATPase_C_sf"/>
</dbReference>
<accession>A0A7C3PI26</accession>
<gene>
    <name evidence="6" type="ORF">ENR64_24685</name>
</gene>
<comment type="caution">
    <text evidence="6">The sequence shown here is derived from an EMBL/GenBank/DDBJ whole genome shotgun (WGS) entry which is preliminary data.</text>
</comment>
<dbReference type="GO" id="GO:0005886">
    <property type="term" value="C:plasma membrane"/>
    <property type="evidence" value="ECO:0007669"/>
    <property type="project" value="TreeGrafter"/>
</dbReference>
<dbReference type="GO" id="GO:0000155">
    <property type="term" value="F:phosphorelay sensor kinase activity"/>
    <property type="evidence" value="ECO:0007669"/>
    <property type="project" value="InterPro"/>
</dbReference>
<dbReference type="CDD" id="cd00082">
    <property type="entry name" value="HisKA"/>
    <property type="match status" value="1"/>
</dbReference>
<dbReference type="PROSITE" id="PS50109">
    <property type="entry name" value="HIS_KIN"/>
    <property type="match status" value="1"/>
</dbReference>
<evidence type="ECO:0000256" key="2">
    <source>
        <dbReference type="ARBA" id="ARBA00012438"/>
    </source>
</evidence>
<dbReference type="Pfam" id="PF00512">
    <property type="entry name" value="HisKA"/>
    <property type="match status" value="1"/>
</dbReference>
<dbReference type="PANTHER" id="PTHR45569:SF1">
    <property type="entry name" value="SENSOR PROTEIN KDPD"/>
    <property type="match status" value="1"/>
</dbReference>
<sequence length="498" mass="54941">MLSDPAWATSEAANQAHHKTSSATSAAQQKKAQREWQGAIAALTQLLNQKLATQNAADTPDALIISGPTPILSDAALIPRLSTWVFNANAFNLSAFLPFRSLPGHSSKQAEVVEESTSQTLPLIPGDPLASEQFCLVLSPTFSLVFVLGTGWNDEPVFLFSFLPEVVERTWEILRPRILMLSANHLEPLDRLIHTFAPIAPDYHTVMQFTRRLLEHLPAQREESPAVRIEVPQAESSEIHLDHTDQLSPEELLATAKALDVELLQAIAHEVRTPLTTIRTLTRSLLRRKDLPDSVIQRLQSIDHECSEQIDRFGLIFRAVELETTAAQQTAMSLTRTSVAQVLQQLIPQWQKQANQRGLVLDVVLPPAMPAVVSDPTLLDKALTSLIERFTRNLPAGSHIRVDAALAGDQLKLQLQSQPQSHADDKHVGHGFGRSPLKSLGQMLMFQPETGSLSLNMAVTKNLFQSLGGKLIVRDRPQQGEVMTVYLPLEASSNIIEV</sequence>
<feature type="region of interest" description="Disordered" evidence="4">
    <location>
        <begin position="1"/>
        <end position="31"/>
    </location>
</feature>
<dbReference type="InterPro" id="IPR036097">
    <property type="entry name" value="HisK_dim/P_sf"/>
</dbReference>
<dbReference type="InterPro" id="IPR005467">
    <property type="entry name" value="His_kinase_dom"/>
</dbReference>
<evidence type="ECO:0000256" key="4">
    <source>
        <dbReference type="SAM" id="MobiDB-lite"/>
    </source>
</evidence>
<dbReference type="Gene3D" id="3.30.565.10">
    <property type="entry name" value="Histidine kinase-like ATPase, C-terminal domain"/>
    <property type="match status" value="1"/>
</dbReference>
<keyword evidence="3 6" id="KW-0418">Kinase</keyword>
<protein>
    <recommendedName>
        <fullName evidence="2">histidine kinase</fullName>
        <ecNumber evidence="2">2.7.13.3</ecNumber>
    </recommendedName>
</protein>
<name>A0A7C3PI26_9CYAN</name>
<dbReference type="SUPFAM" id="SSF55874">
    <property type="entry name" value="ATPase domain of HSP90 chaperone/DNA topoisomerase II/histidine kinase"/>
    <property type="match status" value="1"/>
</dbReference>
<organism evidence="6">
    <name type="scientific">Oscillatoriales cyanobacterium SpSt-418</name>
    <dbReference type="NCBI Taxonomy" id="2282169"/>
    <lineage>
        <taxon>Bacteria</taxon>
        <taxon>Bacillati</taxon>
        <taxon>Cyanobacteriota</taxon>
        <taxon>Cyanophyceae</taxon>
        <taxon>Oscillatoriophycideae</taxon>
        <taxon>Oscillatoriales</taxon>
    </lineage>
</organism>
<evidence type="ECO:0000313" key="6">
    <source>
        <dbReference type="EMBL" id="HFN00894.1"/>
    </source>
</evidence>
<dbReference type="EMBL" id="DSRU01000348">
    <property type="protein sequence ID" value="HFN00894.1"/>
    <property type="molecule type" value="Genomic_DNA"/>
</dbReference>
<feature type="domain" description="Histidine kinase" evidence="5">
    <location>
        <begin position="266"/>
        <end position="491"/>
    </location>
</feature>